<dbReference type="EMBL" id="AJYB01000080">
    <property type="protein sequence ID" value="EIM05339.1"/>
    <property type="molecule type" value="Genomic_DNA"/>
</dbReference>
<accession>A0AA87LRG4</accession>
<dbReference type="AlphaFoldDB" id="A0AA87LRG4"/>
<dbReference type="InterPro" id="IPR009061">
    <property type="entry name" value="DNA-bd_dom_put_sf"/>
</dbReference>
<dbReference type="RefSeq" id="WP_006831305.1">
    <property type="nucleotide sequence ID" value="NZ_AJYB01000080.1"/>
</dbReference>
<evidence type="ECO:0000256" key="1">
    <source>
        <dbReference type="SAM" id="MobiDB-lite"/>
    </source>
</evidence>
<protein>
    <submittedName>
        <fullName evidence="3">PCZ2.3</fullName>
    </submittedName>
</protein>
<dbReference type="Proteomes" id="UP000004725">
    <property type="component" value="Unassembled WGS sequence"/>
</dbReference>
<dbReference type="GO" id="GO:0003677">
    <property type="term" value="F:DNA binding"/>
    <property type="evidence" value="ECO:0007669"/>
    <property type="project" value="InterPro"/>
</dbReference>
<feature type="domain" description="HTH merR-type" evidence="2">
    <location>
        <begin position="4"/>
        <end position="69"/>
    </location>
</feature>
<evidence type="ECO:0000259" key="2">
    <source>
        <dbReference type="Pfam" id="PF13411"/>
    </source>
</evidence>
<dbReference type="InterPro" id="IPR000551">
    <property type="entry name" value="MerR-type_HTH_dom"/>
</dbReference>
<reference evidence="3 4" key="1">
    <citation type="journal article" date="2012" name="J. Bacteriol.">
        <title>Genome Sequence of the Antarctic Psychrophile Bacterium Planococcus antarcticus DSM 14505.</title>
        <authorList>
            <person name="Margolles A."/>
            <person name="Gueimonde M."/>
            <person name="Sanchez B."/>
        </authorList>
    </citation>
    <scope>NUCLEOTIDE SEQUENCE [LARGE SCALE GENOMIC DNA]</scope>
    <source>
        <strain evidence="3 4">DSM 14505</strain>
    </source>
</reference>
<dbReference type="GO" id="GO:0006355">
    <property type="term" value="P:regulation of DNA-templated transcription"/>
    <property type="evidence" value="ECO:0007669"/>
    <property type="project" value="InterPro"/>
</dbReference>
<dbReference type="SUPFAM" id="SSF46955">
    <property type="entry name" value="Putative DNA-binding domain"/>
    <property type="match status" value="1"/>
</dbReference>
<evidence type="ECO:0000313" key="4">
    <source>
        <dbReference type="Proteomes" id="UP000004725"/>
    </source>
</evidence>
<comment type="caution">
    <text evidence="3">The sequence shown here is derived from an EMBL/GenBank/DDBJ whole genome shotgun (WGS) entry which is preliminary data.</text>
</comment>
<sequence length="185" mass="21755">MTVYSPAQVCEELGIQDSTLRKYSLLLDKEGIVFERHKNNRRKYTETHVVTLKRTLELMHNDDITLEKAINQACNELKAHPFIEDITVTEKPLQRNNSDTTALLIEEIQGLKQQLNQQEERQKERDSMFVEVLEDLQKEVRSMREQQQLPRPEEKEDVVSNHPPEPDIHTTDTIKKKGFFARLFK</sequence>
<dbReference type="Pfam" id="PF13411">
    <property type="entry name" value="MerR_1"/>
    <property type="match status" value="1"/>
</dbReference>
<evidence type="ECO:0000313" key="3">
    <source>
        <dbReference type="EMBL" id="EIM05339.1"/>
    </source>
</evidence>
<feature type="region of interest" description="Disordered" evidence="1">
    <location>
        <begin position="141"/>
        <end position="169"/>
    </location>
</feature>
<feature type="compositionally biased region" description="Basic and acidic residues" evidence="1">
    <location>
        <begin position="151"/>
        <end position="169"/>
    </location>
</feature>
<dbReference type="Gene3D" id="1.10.1660.10">
    <property type="match status" value="1"/>
</dbReference>
<organism evidence="3 4">
    <name type="scientific">Planococcus antarcticus DSM 14505</name>
    <dbReference type="NCBI Taxonomy" id="1185653"/>
    <lineage>
        <taxon>Bacteria</taxon>
        <taxon>Bacillati</taxon>
        <taxon>Bacillota</taxon>
        <taxon>Bacilli</taxon>
        <taxon>Bacillales</taxon>
        <taxon>Caryophanaceae</taxon>
        <taxon>Planococcus</taxon>
    </lineage>
</organism>
<proteinExistence type="predicted"/>
<gene>
    <name evidence="3" type="ORF">A1A1_16785</name>
</gene>
<name>A0AA87LRG4_9BACL</name>